<name>A0A2M9CXC1_9BACT</name>
<dbReference type="EMBL" id="PGFG01000001">
    <property type="protein sequence ID" value="PJJ76529.1"/>
    <property type="molecule type" value="Genomic_DNA"/>
</dbReference>
<comment type="caution">
    <text evidence="1">The sequence shown here is derived from an EMBL/GenBank/DDBJ whole genome shotgun (WGS) entry which is preliminary data.</text>
</comment>
<accession>A0A2M9CXC1</accession>
<protein>
    <submittedName>
        <fullName evidence="1">Uncharacterized protein</fullName>
    </submittedName>
</protein>
<sequence>MSGFFIPFHERRFWFYQLYAMDGMELKNRKPVKGFTRITVSEVRGTEASLAKNILDTLKKAFFRFIGLGLEVG</sequence>
<reference evidence="1 2" key="1">
    <citation type="submission" date="2017-11" db="EMBL/GenBank/DDBJ databases">
        <title>Genomic Encyclopedia of Archaeal and Bacterial Type Strains, Phase II (KMG-II): From Individual Species to Whole Genera.</title>
        <authorList>
            <person name="Goeker M."/>
        </authorList>
    </citation>
    <scope>NUCLEOTIDE SEQUENCE [LARGE SCALE GENOMIC DNA]</scope>
    <source>
        <strain evidence="1 2">DSM 27268</strain>
    </source>
</reference>
<evidence type="ECO:0000313" key="1">
    <source>
        <dbReference type="EMBL" id="PJJ76529.1"/>
    </source>
</evidence>
<dbReference type="Proteomes" id="UP000230000">
    <property type="component" value="Unassembled WGS sequence"/>
</dbReference>
<gene>
    <name evidence="1" type="ORF">BXY57_2156</name>
</gene>
<evidence type="ECO:0000313" key="2">
    <source>
        <dbReference type="Proteomes" id="UP000230000"/>
    </source>
</evidence>
<organism evidence="1 2">
    <name type="scientific">Thermoflavifilum aggregans</name>
    <dbReference type="NCBI Taxonomy" id="454188"/>
    <lineage>
        <taxon>Bacteria</taxon>
        <taxon>Pseudomonadati</taxon>
        <taxon>Bacteroidota</taxon>
        <taxon>Chitinophagia</taxon>
        <taxon>Chitinophagales</taxon>
        <taxon>Chitinophagaceae</taxon>
        <taxon>Thermoflavifilum</taxon>
    </lineage>
</organism>
<keyword evidence="2" id="KW-1185">Reference proteome</keyword>
<proteinExistence type="predicted"/>
<dbReference type="AlphaFoldDB" id="A0A2M9CXC1"/>